<dbReference type="PANTHER" id="PTHR12121:SF100">
    <property type="entry name" value="POLY(A)-SPECIFIC RIBONUCLEASE"/>
    <property type="match status" value="1"/>
</dbReference>
<dbReference type="Gene3D" id="3.60.10.10">
    <property type="entry name" value="Endonuclease/exonuclease/phosphatase"/>
    <property type="match status" value="1"/>
</dbReference>
<dbReference type="InterPro" id="IPR036691">
    <property type="entry name" value="Endo/exonu/phosph_ase_sf"/>
</dbReference>
<dbReference type="PANTHER" id="PTHR12121">
    <property type="entry name" value="CARBON CATABOLITE REPRESSOR PROTEIN 4"/>
    <property type="match status" value="1"/>
</dbReference>
<feature type="region of interest" description="Disordered" evidence="1">
    <location>
        <begin position="156"/>
        <end position="241"/>
    </location>
</feature>
<dbReference type="InterPro" id="IPR050410">
    <property type="entry name" value="CCR4/nocturin_mRNA_transcr"/>
</dbReference>
<proteinExistence type="predicted"/>
<evidence type="ECO:0000259" key="2">
    <source>
        <dbReference type="Pfam" id="PF03372"/>
    </source>
</evidence>
<feature type="compositionally biased region" description="Low complexity" evidence="1">
    <location>
        <begin position="205"/>
        <end position="226"/>
    </location>
</feature>
<sequence length="489" mass="51832">MFSCMTYNILAQKYASGGWHSYCAPQHLAWEWRKALLLEEIAAYSSDIVCLQEVEAGVFASELQPWMAERGYEGHYLSRQSGPNVQGPPEGVALFYRTAVFEALQVRTFAFSAVPTDPAPPLPPALCSDGDDAAVPSALSAAVAAASAAATRGAGRGAASDVEGEGEGEGEGDGELSGGASTSGDEEGDGEAEAEAEQQRRRRAANAAASPSSAGATALAPALSGRASRKRGRGRSSAAAAGGFGVAERAPNAFWPTFLRRQEGAILALLRHRGTGRQLVAACTHLFWNPSFPDVKAFQASVLCRELAAFVRQHCGQEGAEGRVPVVLAGDFNSLSCKMLPDVFDPRIPRGGEGGLVSGVYTLLTRGTLPPEHPDHPATRRRPGEAGLPEFRGRPLTSSGLRLASSYCLAHGRDPALTTRTNTFAGTLDYIFITPQNLHVRHTLELPYDDDSSQSRPVRDPLADVAFPPIPNEAFPSDHLSLAAVLKFK</sequence>
<comment type="caution">
    <text evidence="3">The sequence shown here is derived from an EMBL/GenBank/DDBJ whole genome shotgun (WGS) entry which is preliminary data.</text>
</comment>
<dbReference type="EMBL" id="JAEHOE010000010">
    <property type="protein sequence ID" value="KAG2498277.1"/>
    <property type="molecule type" value="Genomic_DNA"/>
</dbReference>
<accession>A0A835YB83</accession>
<dbReference type="SUPFAM" id="SSF56219">
    <property type="entry name" value="DNase I-like"/>
    <property type="match status" value="1"/>
</dbReference>
<keyword evidence="4" id="KW-1185">Reference proteome</keyword>
<feature type="region of interest" description="Disordered" evidence="1">
    <location>
        <begin position="367"/>
        <end position="396"/>
    </location>
</feature>
<evidence type="ECO:0000256" key="1">
    <source>
        <dbReference type="SAM" id="MobiDB-lite"/>
    </source>
</evidence>
<feature type="compositionally biased region" description="Basic and acidic residues" evidence="1">
    <location>
        <begin position="372"/>
        <end position="384"/>
    </location>
</feature>
<dbReference type="GO" id="GO:0000175">
    <property type="term" value="F:3'-5'-RNA exonuclease activity"/>
    <property type="evidence" value="ECO:0007669"/>
    <property type="project" value="TreeGrafter"/>
</dbReference>
<reference evidence="3" key="1">
    <citation type="journal article" date="2020" name="bioRxiv">
        <title>Comparative genomics of Chlamydomonas.</title>
        <authorList>
            <person name="Craig R.J."/>
            <person name="Hasan A.R."/>
            <person name="Ness R.W."/>
            <person name="Keightley P.D."/>
        </authorList>
    </citation>
    <scope>NUCLEOTIDE SEQUENCE</scope>
    <source>
        <strain evidence="3">CCAP 11/70</strain>
    </source>
</reference>
<name>A0A835YB83_9CHLO</name>
<evidence type="ECO:0000313" key="4">
    <source>
        <dbReference type="Proteomes" id="UP000612055"/>
    </source>
</evidence>
<gene>
    <name evidence="3" type="ORF">HYH03_003538</name>
</gene>
<organism evidence="3 4">
    <name type="scientific">Edaphochlamys debaryana</name>
    <dbReference type="NCBI Taxonomy" id="47281"/>
    <lineage>
        <taxon>Eukaryota</taxon>
        <taxon>Viridiplantae</taxon>
        <taxon>Chlorophyta</taxon>
        <taxon>core chlorophytes</taxon>
        <taxon>Chlorophyceae</taxon>
        <taxon>CS clade</taxon>
        <taxon>Chlamydomonadales</taxon>
        <taxon>Chlamydomonadales incertae sedis</taxon>
        <taxon>Edaphochlamys</taxon>
    </lineage>
</organism>
<dbReference type="Pfam" id="PF03372">
    <property type="entry name" value="Exo_endo_phos"/>
    <property type="match status" value="1"/>
</dbReference>
<dbReference type="OrthoDB" id="2866996at2759"/>
<feature type="domain" description="Endonuclease/exonuclease/phosphatase" evidence="2">
    <location>
        <begin position="5"/>
        <end position="479"/>
    </location>
</feature>
<evidence type="ECO:0000313" key="3">
    <source>
        <dbReference type="EMBL" id="KAG2498277.1"/>
    </source>
</evidence>
<dbReference type="InterPro" id="IPR005135">
    <property type="entry name" value="Endo/exonuclease/phosphatase"/>
</dbReference>
<dbReference type="Proteomes" id="UP000612055">
    <property type="component" value="Unassembled WGS sequence"/>
</dbReference>
<feature type="compositionally biased region" description="Acidic residues" evidence="1">
    <location>
        <begin position="162"/>
        <end position="174"/>
    </location>
</feature>
<protein>
    <recommendedName>
        <fullName evidence="2">Endonuclease/exonuclease/phosphatase domain-containing protein</fullName>
    </recommendedName>
</protein>
<dbReference type="AlphaFoldDB" id="A0A835YB83"/>
<feature type="compositionally biased region" description="Acidic residues" evidence="1">
    <location>
        <begin position="184"/>
        <end position="196"/>
    </location>
</feature>